<dbReference type="PANTHER" id="PTHR33840:SF16">
    <property type="entry name" value="DUF2235 DOMAIN-CONTAINING PROTEIN"/>
    <property type="match status" value="1"/>
</dbReference>
<organism evidence="3 4">
    <name type="scientific">Paraconiothyrium brasiliense</name>
    <dbReference type="NCBI Taxonomy" id="300254"/>
    <lineage>
        <taxon>Eukaryota</taxon>
        <taxon>Fungi</taxon>
        <taxon>Dikarya</taxon>
        <taxon>Ascomycota</taxon>
        <taxon>Pezizomycotina</taxon>
        <taxon>Dothideomycetes</taxon>
        <taxon>Pleosporomycetidae</taxon>
        <taxon>Pleosporales</taxon>
        <taxon>Massarineae</taxon>
        <taxon>Didymosphaeriaceae</taxon>
        <taxon>Paraconiothyrium</taxon>
    </lineage>
</organism>
<dbReference type="Proteomes" id="UP001521785">
    <property type="component" value="Unassembled WGS sequence"/>
</dbReference>
<evidence type="ECO:0000256" key="1">
    <source>
        <dbReference type="SAM" id="MobiDB-lite"/>
    </source>
</evidence>
<evidence type="ECO:0000313" key="3">
    <source>
        <dbReference type="EMBL" id="KAL1591962.1"/>
    </source>
</evidence>
<reference evidence="3 4" key="1">
    <citation type="submission" date="2024-02" db="EMBL/GenBank/DDBJ databases">
        <title>De novo assembly and annotation of 12 fungi associated with fruit tree decline syndrome in Ontario, Canada.</title>
        <authorList>
            <person name="Sulman M."/>
            <person name="Ellouze W."/>
            <person name="Ilyukhin E."/>
        </authorList>
    </citation>
    <scope>NUCLEOTIDE SEQUENCE [LARGE SCALE GENOMIC DNA]</scope>
    <source>
        <strain evidence="3 4">M42-189</strain>
    </source>
</reference>
<keyword evidence="4" id="KW-1185">Reference proteome</keyword>
<protein>
    <submittedName>
        <fullName evidence="3">Mediator of RNA polymerase II transcription subunit 7</fullName>
    </submittedName>
</protein>
<proteinExistence type="predicted"/>
<gene>
    <name evidence="3" type="primary">MED7_2</name>
    <name evidence="3" type="ORF">SLS60_011554</name>
</gene>
<dbReference type="Pfam" id="PF09994">
    <property type="entry name" value="T6SS_Tle1-like_cat"/>
    <property type="match status" value="1"/>
</dbReference>
<comment type="caution">
    <text evidence="3">The sequence shown here is derived from an EMBL/GenBank/DDBJ whole genome shotgun (WGS) entry which is preliminary data.</text>
</comment>
<name>A0ABR3QII6_9PLEO</name>
<dbReference type="PANTHER" id="PTHR33840">
    <property type="match status" value="1"/>
</dbReference>
<evidence type="ECO:0000313" key="4">
    <source>
        <dbReference type="Proteomes" id="UP001521785"/>
    </source>
</evidence>
<evidence type="ECO:0000259" key="2">
    <source>
        <dbReference type="Pfam" id="PF09994"/>
    </source>
</evidence>
<dbReference type="EMBL" id="JAKJXO020000022">
    <property type="protein sequence ID" value="KAL1591962.1"/>
    <property type="molecule type" value="Genomic_DNA"/>
</dbReference>
<dbReference type="InterPro" id="IPR018712">
    <property type="entry name" value="Tle1-like_cat"/>
</dbReference>
<sequence>MRVGRETALPNGPPSTIRQLADQIGVVHFAEPTAQDATIVHPIVPYNPFNVTAGYQEGVGLNRTFLEYLWDGATGASIGDECISVYKFIVQHYTDEHEIFLFGWSRGAFTVRSVGGMINNCGILRGEATQSAEELATLCREVYRTYRSPLTVDHPQSERCRKLKNDVSSVWQARQPIRFMGIIDTVGALGIPRLNAGIGLDYPDFEFYDQKVSSAVQVVYHALSLHERAWMLQPCFIYAPPGNSTIVKQQWFPGVHHDLGRSTFRYLRQRPWTTLEGLLSLLLSFLAKPAWPNEVCSDVAARWLLQGIKDVSALTDPNLTFPGIDFEIRRLGLRISAPDPRTLGTGDTSAQEEAATPAASTPSFLDPLKRIASLPLPSLIPSFPASAMSRTASASPPS</sequence>
<feature type="region of interest" description="Disordered" evidence="1">
    <location>
        <begin position="339"/>
        <end position="363"/>
    </location>
</feature>
<accession>A0ABR3QII6</accession>
<feature type="domain" description="T6SS Phospholipase effector Tle1-like catalytic" evidence="2">
    <location>
        <begin position="53"/>
        <end position="263"/>
    </location>
</feature>